<reference evidence="7 8" key="1">
    <citation type="submission" date="2016-10" db="EMBL/GenBank/DDBJ databases">
        <authorList>
            <person name="de Groot N.N."/>
        </authorList>
    </citation>
    <scope>NUCLEOTIDE SEQUENCE [LARGE SCALE GENOMIC DNA]</scope>
    <source>
        <strain evidence="7 8">DSM 26880</strain>
    </source>
</reference>
<feature type="region of interest" description="Disordered" evidence="5">
    <location>
        <begin position="1"/>
        <end position="34"/>
    </location>
</feature>
<keyword evidence="8" id="KW-1185">Reference proteome</keyword>
<dbReference type="OrthoDB" id="261587at2"/>
<accession>A0A1H3J520</accession>
<organism evidence="7 8">
    <name type="scientific">Citreimonas salinaria</name>
    <dbReference type="NCBI Taxonomy" id="321339"/>
    <lineage>
        <taxon>Bacteria</taxon>
        <taxon>Pseudomonadati</taxon>
        <taxon>Pseudomonadota</taxon>
        <taxon>Alphaproteobacteria</taxon>
        <taxon>Rhodobacterales</taxon>
        <taxon>Roseobacteraceae</taxon>
        <taxon>Citreimonas</taxon>
    </lineage>
</organism>
<evidence type="ECO:0000256" key="2">
    <source>
        <dbReference type="ARBA" id="ARBA00022692"/>
    </source>
</evidence>
<feature type="transmembrane region" description="Helical" evidence="6">
    <location>
        <begin position="100"/>
        <end position="129"/>
    </location>
</feature>
<dbReference type="Gene3D" id="1.20.1080.10">
    <property type="entry name" value="Glycerol uptake facilitator protein"/>
    <property type="match status" value="1"/>
</dbReference>
<dbReference type="InterPro" id="IPR000292">
    <property type="entry name" value="For/NO2_transpt"/>
</dbReference>
<feature type="transmembrane region" description="Helical" evidence="6">
    <location>
        <begin position="60"/>
        <end position="80"/>
    </location>
</feature>
<dbReference type="GO" id="GO:0015499">
    <property type="term" value="F:formate transmembrane transporter activity"/>
    <property type="evidence" value="ECO:0007669"/>
    <property type="project" value="TreeGrafter"/>
</dbReference>
<name>A0A1H3J520_9RHOB</name>
<dbReference type="PANTHER" id="PTHR30520">
    <property type="entry name" value="FORMATE TRANSPORTER-RELATED"/>
    <property type="match status" value="1"/>
</dbReference>
<keyword evidence="2 6" id="KW-0812">Transmembrane</keyword>
<evidence type="ECO:0000313" key="8">
    <source>
        <dbReference type="Proteomes" id="UP000199286"/>
    </source>
</evidence>
<dbReference type="GO" id="GO:0005886">
    <property type="term" value="C:plasma membrane"/>
    <property type="evidence" value="ECO:0007669"/>
    <property type="project" value="TreeGrafter"/>
</dbReference>
<dbReference type="InterPro" id="IPR023271">
    <property type="entry name" value="Aquaporin-like"/>
</dbReference>
<feature type="compositionally biased region" description="Basic and acidic residues" evidence="5">
    <location>
        <begin position="16"/>
        <end position="33"/>
    </location>
</feature>
<dbReference type="STRING" id="321339.SAMN05444340_10642"/>
<sequence length="298" mass="32618">MTPEENEDSPSTGNADPRDNDNAVRHEREEHSVSEATRLSARLIYEVVRRDGEEELRRPLTSLSFSGTAAGILMGLSVLSEAILRTYLPDRPSSFLLENFGYSMGFIVVIFGRMQLFTENTITTVLPVIARPERECITDMLRLWSIVLAANVLGTMIAAAFLSQTTVISPEVKTAVVELSRHAVHMPADESFLRGLPAGMIVAAIVWMMPSAQGNAFFIVLTFTWLIAVGDFTHIIAGSVEMFYLLMIAETGLREAVFGFFLPVLAGNVLGGTAIFTLLAWGQVRNEVKHGTGSGRHG</sequence>
<gene>
    <name evidence="7" type="ORF">SAMN05444340_10642</name>
</gene>
<keyword evidence="4 6" id="KW-0472">Membrane</keyword>
<evidence type="ECO:0000256" key="4">
    <source>
        <dbReference type="ARBA" id="ARBA00023136"/>
    </source>
</evidence>
<feature type="transmembrane region" description="Helical" evidence="6">
    <location>
        <begin position="191"/>
        <end position="209"/>
    </location>
</feature>
<feature type="transmembrane region" description="Helical" evidence="6">
    <location>
        <begin position="257"/>
        <end position="281"/>
    </location>
</feature>
<dbReference type="AlphaFoldDB" id="A0A1H3J520"/>
<feature type="transmembrane region" description="Helical" evidence="6">
    <location>
        <begin position="141"/>
        <end position="162"/>
    </location>
</feature>
<evidence type="ECO:0000313" key="7">
    <source>
        <dbReference type="EMBL" id="SDY34639.1"/>
    </source>
</evidence>
<dbReference type="PANTHER" id="PTHR30520:SF2">
    <property type="entry name" value="INNER MEMBRANE PROTEIN YFDC"/>
    <property type="match status" value="1"/>
</dbReference>
<protein>
    <submittedName>
        <fullName evidence="7">Formate/nitrite transporter FocA, FNT family</fullName>
    </submittedName>
</protein>
<evidence type="ECO:0000256" key="5">
    <source>
        <dbReference type="SAM" id="MobiDB-lite"/>
    </source>
</evidence>
<proteinExistence type="predicted"/>
<comment type="subcellular location">
    <subcellularLocation>
        <location evidence="1">Membrane</location>
        <topology evidence="1">Multi-pass membrane protein</topology>
    </subcellularLocation>
</comment>
<keyword evidence="3 6" id="KW-1133">Transmembrane helix</keyword>
<dbReference type="Proteomes" id="UP000199286">
    <property type="component" value="Unassembled WGS sequence"/>
</dbReference>
<feature type="transmembrane region" description="Helical" evidence="6">
    <location>
        <begin position="216"/>
        <end position="237"/>
    </location>
</feature>
<evidence type="ECO:0000256" key="6">
    <source>
        <dbReference type="SAM" id="Phobius"/>
    </source>
</evidence>
<evidence type="ECO:0000256" key="1">
    <source>
        <dbReference type="ARBA" id="ARBA00004141"/>
    </source>
</evidence>
<dbReference type="RefSeq" id="WP_089882607.1">
    <property type="nucleotide sequence ID" value="NZ_FNPF01000006.1"/>
</dbReference>
<dbReference type="Pfam" id="PF01226">
    <property type="entry name" value="Form_Nir_trans"/>
    <property type="match status" value="1"/>
</dbReference>
<evidence type="ECO:0000256" key="3">
    <source>
        <dbReference type="ARBA" id="ARBA00022989"/>
    </source>
</evidence>
<dbReference type="EMBL" id="FNPF01000006">
    <property type="protein sequence ID" value="SDY34639.1"/>
    <property type="molecule type" value="Genomic_DNA"/>
</dbReference>